<dbReference type="Proteomes" id="UP000176005">
    <property type="component" value="Unassembled WGS sequence"/>
</dbReference>
<dbReference type="RefSeq" id="WP_070018341.1">
    <property type="nucleotide sequence ID" value="NZ_LJGW01000342.1"/>
</dbReference>
<protein>
    <submittedName>
        <fullName evidence="1">Uncharacterized protein</fullName>
    </submittedName>
</protein>
<gene>
    <name evidence="1" type="ORF">AN218_20380</name>
</gene>
<sequence length="66" mass="7267">MPDLAGVGLRELRVMDDPELLAAVDEVLRRPGLFAEIWAGEGEKGGFTPLRRHSVPSARREELRGA</sequence>
<keyword evidence="2" id="KW-1185">Reference proteome</keyword>
<name>A0A1E7L0W7_9ACTN</name>
<reference evidence="1 2" key="1">
    <citation type="journal article" date="2016" name="Front. Microbiol.">
        <title>Comparative Genomics Analysis of Streptomyces Species Reveals Their Adaptation to the Marine Environment and Their Diversity at the Genomic Level.</title>
        <authorList>
            <person name="Tian X."/>
            <person name="Zhang Z."/>
            <person name="Yang T."/>
            <person name="Chen M."/>
            <person name="Li J."/>
            <person name="Chen F."/>
            <person name="Yang J."/>
            <person name="Li W."/>
            <person name="Zhang B."/>
            <person name="Zhang Z."/>
            <person name="Wu J."/>
            <person name="Zhang C."/>
            <person name="Long L."/>
            <person name="Xiao J."/>
        </authorList>
    </citation>
    <scope>NUCLEOTIDE SEQUENCE [LARGE SCALE GENOMIC DNA]</scope>
    <source>
        <strain evidence="1 2">SCSIO 10429</strain>
    </source>
</reference>
<proteinExistence type="predicted"/>
<organism evidence="1 2">
    <name type="scientific">Streptomyces nanshensis</name>
    <dbReference type="NCBI Taxonomy" id="518642"/>
    <lineage>
        <taxon>Bacteria</taxon>
        <taxon>Bacillati</taxon>
        <taxon>Actinomycetota</taxon>
        <taxon>Actinomycetes</taxon>
        <taxon>Kitasatosporales</taxon>
        <taxon>Streptomycetaceae</taxon>
        <taxon>Streptomyces</taxon>
    </lineage>
</organism>
<dbReference type="EMBL" id="LJGW01000342">
    <property type="protein sequence ID" value="OEV09824.1"/>
    <property type="molecule type" value="Genomic_DNA"/>
</dbReference>
<comment type="caution">
    <text evidence="1">The sequence shown here is derived from an EMBL/GenBank/DDBJ whole genome shotgun (WGS) entry which is preliminary data.</text>
</comment>
<accession>A0A1E7L0W7</accession>
<evidence type="ECO:0000313" key="1">
    <source>
        <dbReference type="EMBL" id="OEV09824.1"/>
    </source>
</evidence>
<evidence type="ECO:0000313" key="2">
    <source>
        <dbReference type="Proteomes" id="UP000176005"/>
    </source>
</evidence>
<dbReference type="AlphaFoldDB" id="A0A1E7L0W7"/>